<protein>
    <submittedName>
        <fullName evidence="2">Uncharacterized protein</fullName>
    </submittedName>
</protein>
<name>K3XU86_SETIT</name>
<dbReference type="EMBL" id="AGNK02003243">
    <property type="status" value="NOT_ANNOTATED_CDS"/>
    <property type="molecule type" value="Genomic_DNA"/>
</dbReference>
<feature type="region of interest" description="Disordered" evidence="1">
    <location>
        <begin position="34"/>
        <end position="70"/>
    </location>
</feature>
<dbReference type="AlphaFoldDB" id="K3XU86"/>
<evidence type="ECO:0000313" key="2">
    <source>
        <dbReference type="EnsemblPlants" id="KQL06332"/>
    </source>
</evidence>
<feature type="compositionally biased region" description="Polar residues" evidence="1">
    <location>
        <begin position="39"/>
        <end position="49"/>
    </location>
</feature>
<dbReference type="Proteomes" id="UP000004995">
    <property type="component" value="Unassembled WGS sequence"/>
</dbReference>
<evidence type="ECO:0000313" key="3">
    <source>
        <dbReference type="Proteomes" id="UP000004995"/>
    </source>
</evidence>
<reference evidence="3" key="1">
    <citation type="journal article" date="2012" name="Nat. Biotechnol.">
        <title>Reference genome sequence of the model plant Setaria.</title>
        <authorList>
            <person name="Bennetzen J.L."/>
            <person name="Schmutz J."/>
            <person name="Wang H."/>
            <person name="Percifield R."/>
            <person name="Hawkins J."/>
            <person name="Pontaroli A.C."/>
            <person name="Estep M."/>
            <person name="Feng L."/>
            <person name="Vaughn J.N."/>
            <person name="Grimwood J."/>
            <person name="Jenkins J."/>
            <person name="Barry K."/>
            <person name="Lindquist E."/>
            <person name="Hellsten U."/>
            <person name="Deshpande S."/>
            <person name="Wang X."/>
            <person name="Wu X."/>
            <person name="Mitros T."/>
            <person name="Triplett J."/>
            <person name="Yang X."/>
            <person name="Ye C.Y."/>
            <person name="Mauro-Herrera M."/>
            <person name="Wang L."/>
            <person name="Li P."/>
            <person name="Sharma M."/>
            <person name="Sharma R."/>
            <person name="Ronald P.C."/>
            <person name="Panaud O."/>
            <person name="Kellogg E.A."/>
            <person name="Brutnell T.P."/>
            <person name="Doust A.N."/>
            <person name="Tuskan G.A."/>
            <person name="Rokhsar D."/>
            <person name="Devos K.M."/>
        </authorList>
    </citation>
    <scope>NUCLEOTIDE SEQUENCE [LARGE SCALE GENOMIC DNA]</scope>
    <source>
        <strain evidence="3">cv. Yugu1</strain>
    </source>
</reference>
<reference evidence="2" key="2">
    <citation type="submission" date="2018-08" db="UniProtKB">
        <authorList>
            <consortium name="EnsemblPlants"/>
        </authorList>
    </citation>
    <scope>IDENTIFICATION</scope>
    <source>
        <strain evidence="2">Yugu1</strain>
    </source>
</reference>
<sequence length="70" mass="8016">MVGILGSTQHYCRKPESSLLIKKVRRGYIVSNGPYANAHSFNPRTSNFSKRARRQRWPEQKPARPMGTNS</sequence>
<dbReference type="HOGENOM" id="CLU_2762635_0_0_1"/>
<dbReference type="EnsemblPlants" id="KQL06332">
    <property type="protein sequence ID" value="KQL06332"/>
    <property type="gene ID" value="SETIT_005493mg"/>
</dbReference>
<organism evidence="2 3">
    <name type="scientific">Setaria italica</name>
    <name type="common">Foxtail millet</name>
    <name type="synonym">Panicum italicum</name>
    <dbReference type="NCBI Taxonomy" id="4555"/>
    <lineage>
        <taxon>Eukaryota</taxon>
        <taxon>Viridiplantae</taxon>
        <taxon>Streptophyta</taxon>
        <taxon>Embryophyta</taxon>
        <taxon>Tracheophyta</taxon>
        <taxon>Spermatophyta</taxon>
        <taxon>Magnoliopsida</taxon>
        <taxon>Liliopsida</taxon>
        <taxon>Poales</taxon>
        <taxon>Poaceae</taxon>
        <taxon>PACMAD clade</taxon>
        <taxon>Panicoideae</taxon>
        <taxon>Panicodae</taxon>
        <taxon>Paniceae</taxon>
        <taxon>Cenchrinae</taxon>
        <taxon>Setaria</taxon>
    </lineage>
</organism>
<keyword evidence="3" id="KW-1185">Reference proteome</keyword>
<accession>K3XU86</accession>
<dbReference type="InParanoid" id="K3XU86"/>
<evidence type="ECO:0000256" key="1">
    <source>
        <dbReference type="SAM" id="MobiDB-lite"/>
    </source>
</evidence>
<proteinExistence type="predicted"/>
<dbReference type="Gramene" id="KQL06332">
    <property type="protein sequence ID" value="KQL06332"/>
    <property type="gene ID" value="SETIT_005493mg"/>
</dbReference>